<gene>
    <name evidence="2" type="ORF">ARMOST_22323</name>
</gene>
<feature type="region of interest" description="Disordered" evidence="1">
    <location>
        <begin position="411"/>
        <end position="430"/>
    </location>
</feature>
<feature type="compositionally biased region" description="Acidic residues" evidence="1">
    <location>
        <begin position="96"/>
        <end position="112"/>
    </location>
</feature>
<feature type="compositionally biased region" description="Acidic residues" evidence="1">
    <location>
        <begin position="75"/>
        <end position="89"/>
    </location>
</feature>
<sequence length="430" mass="46891">MKLRDFTVGVNRLRPLLNPDKRHQYRSKEIARRLKDSTPFLRVMIEEDTPLPEVFLATLSDQGRKQKVPPRDDSGNEDASGDDDDEEQGDATSGDEGSDDESEESSDESEEEIVPKIEGTIKNQKPKVSSPKKKFTTPKEPEVGLSITVPVGPLKKAAKTQPGSMKDEPAPTASSSHGPRSSQRSKGNREEKPMASSSKAVTPPTVTIKNKKHLAYGSKCFAYGREVPVPVKDEEIETIVQASIVPQYGCAQCSSSVQNQPCIFLGWGKCCNNCEAATKSLCSYHAEPIQRYHARKELAKFVEVTPNNVRTSIARTSTALQVFNTCANAAAQVAQQYRASLEETLTICQDAATNEGRNALRGIVFESLDFEDQLCVALVKLDRHSSAPLNTTRTSSFDQIVAQALSRPPLMNESPSLPVVEGSGGVTTPV</sequence>
<proteinExistence type="predicted"/>
<feature type="compositionally biased region" description="Low complexity" evidence="1">
    <location>
        <begin position="174"/>
        <end position="185"/>
    </location>
</feature>
<name>A0A284SCJ6_ARMOS</name>
<organism evidence="2 3">
    <name type="scientific">Armillaria ostoyae</name>
    <name type="common">Armillaria root rot fungus</name>
    <dbReference type="NCBI Taxonomy" id="47428"/>
    <lineage>
        <taxon>Eukaryota</taxon>
        <taxon>Fungi</taxon>
        <taxon>Dikarya</taxon>
        <taxon>Basidiomycota</taxon>
        <taxon>Agaricomycotina</taxon>
        <taxon>Agaricomycetes</taxon>
        <taxon>Agaricomycetidae</taxon>
        <taxon>Agaricales</taxon>
        <taxon>Marasmiineae</taxon>
        <taxon>Physalacriaceae</taxon>
        <taxon>Armillaria</taxon>
    </lineage>
</organism>
<evidence type="ECO:0000313" key="2">
    <source>
        <dbReference type="EMBL" id="SJL18724.1"/>
    </source>
</evidence>
<feature type="region of interest" description="Disordered" evidence="1">
    <location>
        <begin position="57"/>
        <end position="204"/>
    </location>
</feature>
<dbReference type="Proteomes" id="UP000219338">
    <property type="component" value="Unassembled WGS sequence"/>
</dbReference>
<accession>A0A284SCJ6</accession>
<reference evidence="3" key="1">
    <citation type="journal article" date="2017" name="Nat. Ecol. Evol.">
        <title>Genome expansion and lineage-specific genetic innovations in the forest pathogenic fungi Armillaria.</title>
        <authorList>
            <person name="Sipos G."/>
            <person name="Prasanna A.N."/>
            <person name="Walter M.C."/>
            <person name="O'Connor E."/>
            <person name="Balint B."/>
            <person name="Krizsan K."/>
            <person name="Kiss B."/>
            <person name="Hess J."/>
            <person name="Varga T."/>
            <person name="Slot J."/>
            <person name="Riley R."/>
            <person name="Boka B."/>
            <person name="Rigling D."/>
            <person name="Barry K."/>
            <person name="Lee J."/>
            <person name="Mihaltcheva S."/>
            <person name="LaButti K."/>
            <person name="Lipzen A."/>
            <person name="Waldron R."/>
            <person name="Moloney N.M."/>
            <person name="Sperisen C."/>
            <person name="Kredics L."/>
            <person name="Vagvoelgyi C."/>
            <person name="Patrignani A."/>
            <person name="Fitzpatrick D."/>
            <person name="Nagy I."/>
            <person name="Doyle S."/>
            <person name="Anderson J.B."/>
            <person name="Grigoriev I.V."/>
            <person name="Gueldener U."/>
            <person name="Muensterkoetter M."/>
            <person name="Nagy L.G."/>
        </authorList>
    </citation>
    <scope>NUCLEOTIDE SEQUENCE [LARGE SCALE GENOMIC DNA]</scope>
    <source>
        <strain evidence="3">C18/9</strain>
    </source>
</reference>
<keyword evidence="3" id="KW-1185">Reference proteome</keyword>
<dbReference type="OrthoDB" id="3029516at2759"/>
<dbReference type="AlphaFoldDB" id="A0A284SCJ6"/>
<protein>
    <submittedName>
        <fullName evidence="2">Uncharacterized protein</fullName>
    </submittedName>
</protein>
<evidence type="ECO:0000256" key="1">
    <source>
        <dbReference type="SAM" id="MobiDB-lite"/>
    </source>
</evidence>
<dbReference type="EMBL" id="FUEG01000067">
    <property type="protein sequence ID" value="SJL18724.1"/>
    <property type="molecule type" value="Genomic_DNA"/>
</dbReference>
<feature type="compositionally biased region" description="Polar residues" evidence="1">
    <location>
        <begin position="195"/>
        <end position="204"/>
    </location>
</feature>
<evidence type="ECO:0000313" key="3">
    <source>
        <dbReference type="Proteomes" id="UP000219338"/>
    </source>
</evidence>